<organism evidence="9 10">
    <name type="scientific">Elusimicrobium minutum (strain Pei191)</name>
    <dbReference type="NCBI Taxonomy" id="445932"/>
    <lineage>
        <taxon>Bacteria</taxon>
        <taxon>Pseudomonadati</taxon>
        <taxon>Elusimicrobiota</taxon>
        <taxon>Elusimicrobia</taxon>
        <taxon>Elusimicrobiales</taxon>
        <taxon>Elusimicrobiaceae</taxon>
        <taxon>Elusimicrobium</taxon>
    </lineage>
</organism>
<dbReference type="KEGG" id="emi:Emin_0192"/>
<evidence type="ECO:0000256" key="2">
    <source>
        <dbReference type="ARBA" id="ARBA00006577"/>
    </source>
</evidence>
<dbReference type="GO" id="GO:0006457">
    <property type="term" value="P:protein folding"/>
    <property type="evidence" value="ECO:0007669"/>
    <property type="project" value="InterPro"/>
</dbReference>
<dbReference type="SUPFAM" id="SSF54534">
    <property type="entry name" value="FKBP-like"/>
    <property type="match status" value="1"/>
</dbReference>
<comment type="catalytic activity">
    <reaction evidence="1 5 6">
        <text>[protein]-peptidylproline (omega=180) = [protein]-peptidylproline (omega=0)</text>
        <dbReference type="Rhea" id="RHEA:16237"/>
        <dbReference type="Rhea" id="RHEA-COMP:10747"/>
        <dbReference type="Rhea" id="RHEA-COMP:10748"/>
        <dbReference type="ChEBI" id="CHEBI:83833"/>
        <dbReference type="ChEBI" id="CHEBI:83834"/>
        <dbReference type="EC" id="5.2.1.8"/>
    </reaction>
</comment>
<dbReference type="AlphaFoldDB" id="B2KBR9"/>
<evidence type="ECO:0000256" key="7">
    <source>
        <dbReference type="SAM" id="SignalP"/>
    </source>
</evidence>
<evidence type="ECO:0000256" key="3">
    <source>
        <dbReference type="ARBA" id="ARBA00023110"/>
    </source>
</evidence>
<feature type="domain" description="PPIase FKBP-type" evidence="8">
    <location>
        <begin position="155"/>
        <end position="240"/>
    </location>
</feature>
<dbReference type="HOGENOM" id="CLU_013615_0_2_0"/>
<protein>
    <recommendedName>
        <fullName evidence="6">Peptidyl-prolyl cis-trans isomerase</fullName>
        <ecNumber evidence="6">5.2.1.8</ecNumber>
    </recommendedName>
</protein>
<dbReference type="PANTHER" id="PTHR43811">
    <property type="entry name" value="FKBP-TYPE PEPTIDYL-PROLYL CIS-TRANS ISOMERASE FKPA"/>
    <property type="match status" value="1"/>
</dbReference>
<feature type="chain" id="PRO_5002779770" description="Peptidyl-prolyl cis-trans isomerase" evidence="7">
    <location>
        <begin position="19"/>
        <end position="240"/>
    </location>
</feature>
<evidence type="ECO:0000313" key="10">
    <source>
        <dbReference type="Proteomes" id="UP000001029"/>
    </source>
</evidence>
<dbReference type="RefSeq" id="WP_012414371.1">
    <property type="nucleotide sequence ID" value="NC_010644.1"/>
</dbReference>
<keyword evidence="10" id="KW-1185">Reference proteome</keyword>
<proteinExistence type="inferred from homology"/>
<sequence length="240" mass="26722">MKKLLVLGLLLTHIAVLAQTSAVPANTEVSAGEEVVDPVLKEQEEKAKTLYSLGYLMVESVKSNLIIEDENEYKYISQGMRDNLMNNPSQTDINQYKPLIIKRYEEDTKKITAKRDEEKKKFLAAAKKERNTKELEGGILVHTITKGKGNAPTPENTVKVNYHGTLINGTVFDSSVLRGEPAEFPLTGVIPCWTKGLQEMRPGGKAKLICPPETAYGNRQRGIILPNSVLIFEIELLEVK</sequence>
<evidence type="ECO:0000256" key="6">
    <source>
        <dbReference type="RuleBase" id="RU003915"/>
    </source>
</evidence>
<name>B2KBR9_ELUMP</name>
<dbReference type="PANTHER" id="PTHR43811:SF19">
    <property type="entry name" value="39 KDA FK506-BINDING NUCLEAR PROTEIN"/>
    <property type="match status" value="1"/>
</dbReference>
<keyword evidence="7" id="KW-0732">Signal</keyword>
<dbReference type="EC" id="5.2.1.8" evidence="6"/>
<gene>
    <name evidence="9" type="ordered locus">Emin_0192</name>
</gene>
<keyword evidence="4 5" id="KW-0413">Isomerase</keyword>
<dbReference type="PROSITE" id="PS50059">
    <property type="entry name" value="FKBP_PPIASE"/>
    <property type="match status" value="1"/>
</dbReference>
<dbReference type="EMBL" id="CP001055">
    <property type="protein sequence ID" value="ACC97756.1"/>
    <property type="molecule type" value="Genomic_DNA"/>
</dbReference>
<accession>B2KBR9</accession>
<dbReference type="InterPro" id="IPR000774">
    <property type="entry name" value="PPIase_FKBP_N"/>
</dbReference>
<evidence type="ECO:0000313" key="9">
    <source>
        <dbReference type="EMBL" id="ACC97756.1"/>
    </source>
</evidence>
<reference evidence="9 10" key="1">
    <citation type="journal article" date="2009" name="Appl. Environ. Microbiol.">
        <title>Genomic analysis of 'Elusimicrobium minutum,' the first cultivated representative of the phylum 'Elusimicrobia' (formerly termite group 1).</title>
        <authorList>
            <person name="Herlemann D.P.R."/>
            <person name="Geissinger O."/>
            <person name="Ikeda-Ohtsubo W."/>
            <person name="Kunin V."/>
            <person name="Sun H."/>
            <person name="Lapidus A."/>
            <person name="Hugenholtz P."/>
            <person name="Brune A."/>
        </authorList>
    </citation>
    <scope>NUCLEOTIDE SEQUENCE [LARGE SCALE GENOMIC DNA]</scope>
    <source>
        <strain evidence="9 10">Pei191</strain>
    </source>
</reference>
<dbReference type="OrthoDB" id="9814548at2"/>
<dbReference type="Pfam" id="PF00254">
    <property type="entry name" value="FKBP_C"/>
    <property type="match status" value="1"/>
</dbReference>
<dbReference type="GO" id="GO:0003755">
    <property type="term" value="F:peptidyl-prolyl cis-trans isomerase activity"/>
    <property type="evidence" value="ECO:0007669"/>
    <property type="project" value="UniProtKB-UniRule"/>
</dbReference>
<dbReference type="STRING" id="445932.Emin_0192"/>
<dbReference type="Pfam" id="PF01346">
    <property type="entry name" value="FKBP_N"/>
    <property type="match status" value="1"/>
</dbReference>
<evidence type="ECO:0000259" key="8">
    <source>
        <dbReference type="PROSITE" id="PS50059"/>
    </source>
</evidence>
<evidence type="ECO:0000256" key="5">
    <source>
        <dbReference type="PROSITE-ProRule" id="PRU00277"/>
    </source>
</evidence>
<feature type="signal peptide" evidence="7">
    <location>
        <begin position="1"/>
        <end position="18"/>
    </location>
</feature>
<dbReference type="Gene3D" id="3.10.50.40">
    <property type="match status" value="1"/>
</dbReference>
<dbReference type="InterPro" id="IPR046357">
    <property type="entry name" value="PPIase_dom_sf"/>
</dbReference>
<dbReference type="Proteomes" id="UP000001029">
    <property type="component" value="Chromosome"/>
</dbReference>
<comment type="similarity">
    <text evidence="2 6">Belongs to the FKBP-type PPIase family.</text>
</comment>
<evidence type="ECO:0000256" key="4">
    <source>
        <dbReference type="ARBA" id="ARBA00023235"/>
    </source>
</evidence>
<keyword evidence="3 5" id="KW-0697">Rotamase</keyword>
<dbReference type="InterPro" id="IPR001179">
    <property type="entry name" value="PPIase_FKBP_dom"/>
</dbReference>
<evidence type="ECO:0000256" key="1">
    <source>
        <dbReference type="ARBA" id="ARBA00000971"/>
    </source>
</evidence>